<accession>Q5Z5E2</accession>
<organism evidence="2 3">
    <name type="scientific">Oryza sativa subsp. japonica</name>
    <name type="common">Rice</name>
    <dbReference type="NCBI Taxonomy" id="39947"/>
    <lineage>
        <taxon>Eukaryota</taxon>
        <taxon>Viridiplantae</taxon>
        <taxon>Streptophyta</taxon>
        <taxon>Embryophyta</taxon>
        <taxon>Tracheophyta</taxon>
        <taxon>Spermatophyta</taxon>
        <taxon>Magnoliopsida</taxon>
        <taxon>Liliopsida</taxon>
        <taxon>Poales</taxon>
        <taxon>Poaceae</taxon>
        <taxon>BOP clade</taxon>
        <taxon>Oryzoideae</taxon>
        <taxon>Oryzeae</taxon>
        <taxon>Oryzinae</taxon>
        <taxon>Oryza</taxon>
        <taxon>Oryza sativa</taxon>
    </lineage>
</organism>
<proteinExistence type="predicted"/>
<reference evidence="1" key="1">
    <citation type="submission" date="2002-03" db="EMBL/GenBank/DDBJ databases">
        <title>Oryza sativa nipponbare(GA3) genomic DNA, chromosome 6, PAC clone:P0551A03.</title>
        <authorList>
            <person name="Sasaki T."/>
            <person name="Matsumoto T."/>
            <person name="Yamamoto K."/>
        </authorList>
    </citation>
    <scope>NUCLEOTIDE SEQUENCE</scope>
</reference>
<dbReference type="EMBL" id="AP004818">
    <property type="protein sequence ID" value="BAD54308.1"/>
    <property type="molecule type" value="Genomic_DNA"/>
</dbReference>
<evidence type="ECO:0000313" key="1">
    <source>
        <dbReference type="EMBL" id="BAD54308.1"/>
    </source>
</evidence>
<gene>
    <name evidence="2" type="ORF">OSJNBa0001B21.39</name>
    <name evidence="1" type="ORF">P0551A03.7</name>
</gene>
<reference evidence="3" key="4">
    <citation type="journal article" date="2008" name="Nucleic Acids Res.">
        <title>The rice annotation project database (RAP-DB): 2008 update.</title>
        <authorList>
            <consortium name="The rice annotation project (RAP)"/>
        </authorList>
    </citation>
    <scope>GENOME REANNOTATION</scope>
    <source>
        <strain evidence="3">cv. Nipponbare</strain>
    </source>
</reference>
<sequence>MDGPRSIERQVVREELKLLHEDGSTVVRAFTSQARGAPALVSQWQRQRQSPFHLAHRVSRWSGRAVIIFKREGCGTELPRTCRRPLDVRAARLLLLHYWGRDELCPIRIGTNKIGR</sequence>
<dbReference type="AlphaFoldDB" id="Q5Z5E2"/>
<name>Q5Z5E2_ORYSJ</name>
<dbReference type="EMBL" id="AP005723">
    <property type="protein sequence ID" value="BAD54627.1"/>
    <property type="molecule type" value="Genomic_DNA"/>
</dbReference>
<reference evidence="2" key="2">
    <citation type="submission" date="2002-09" db="EMBL/GenBank/DDBJ databases">
        <title>Oryza sativa nipponbare(GA3) genomic DNA, chromosome 6, BAC clone:OSJNBa0001B21.</title>
        <authorList>
            <person name="Sasaki T."/>
            <person name="Matsumoto T."/>
            <person name="Katayose Y."/>
        </authorList>
    </citation>
    <scope>NUCLEOTIDE SEQUENCE</scope>
</reference>
<evidence type="ECO:0000313" key="2">
    <source>
        <dbReference type="EMBL" id="BAD54627.1"/>
    </source>
</evidence>
<protein>
    <submittedName>
        <fullName evidence="2">Uncharacterized protein</fullName>
    </submittedName>
</protein>
<dbReference type="Proteomes" id="UP000000763">
    <property type="component" value="Chromosome 6"/>
</dbReference>
<reference evidence="3" key="3">
    <citation type="journal article" date="2005" name="Nature">
        <title>The map-based sequence of the rice genome.</title>
        <authorList>
            <consortium name="International rice genome sequencing project (IRGSP)"/>
            <person name="Matsumoto T."/>
            <person name="Wu J."/>
            <person name="Kanamori H."/>
            <person name="Katayose Y."/>
            <person name="Fujisawa M."/>
            <person name="Namiki N."/>
            <person name="Mizuno H."/>
            <person name="Yamamoto K."/>
            <person name="Antonio B.A."/>
            <person name="Baba T."/>
            <person name="Sakata K."/>
            <person name="Nagamura Y."/>
            <person name="Aoki H."/>
            <person name="Arikawa K."/>
            <person name="Arita K."/>
            <person name="Bito T."/>
            <person name="Chiden Y."/>
            <person name="Fujitsuka N."/>
            <person name="Fukunaka R."/>
            <person name="Hamada M."/>
            <person name="Harada C."/>
            <person name="Hayashi A."/>
            <person name="Hijishita S."/>
            <person name="Honda M."/>
            <person name="Hosokawa S."/>
            <person name="Ichikawa Y."/>
            <person name="Idonuma A."/>
            <person name="Iijima M."/>
            <person name="Ikeda M."/>
            <person name="Ikeno M."/>
            <person name="Ito K."/>
            <person name="Ito S."/>
            <person name="Ito T."/>
            <person name="Ito Y."/>
            <person name="Ito Y."/>
            <person name="Iwabuchi A."/>
            <person name="Kamiya K."/>
            <person name="Karasawa W."/>
            <person name="Kurita K."/>
            <person name="Katagiri S."/>
            <person name="Kikuta A."/>
            <person name="Kobayashi H."/>
            <person name="Kobayashi N."/>
            <person name="Machita K."/>
            <person name="Maehara T."/>
            <person name="Masukawa M."/>
            <person name="Mizubayashi T."/>
            <person name="Mukai Y."/>
            <person name="Nagasaki H."/>
            <person name="Nagata Y."/>
            <person name="Naito S."/>
            <person name="Nakashima M."/>
            <person name="Nakama Y."/>
            <person name="Nakamichi Y."/>
            <person name="Nakamura M."/>
            <person name="Meguro A."/>
            <person name="Negishi M."/>
            <person name="Ohta I."/>
            <person name="Ohta T."/>
            <person name="Okamoto M."/>
            <person name="Ono N."/>
            <person name="Saji S."/>
            <person name="Sakaguchi M."/>
            <person name="Sakai K."/>
            <person name="Shibata M."/>
            <person name="Shimokawa T."/>
            <person name="Song J."/>
            <person name="Takazaki Y."/>
            <person name="Terasawa K."/>
            <person name="Tsugane M."/>
            <person name="Tsuji K."/>
            <person name="Ueda S."/>
            <person name="Waki K."/>
            <person name="Yamagata H."/>
            <person name="Yamamoto M."/>
            <person name="Yamamoto S."/>
            <person name="Yamane H."/>
            <person name="Yoshiki S."/>
            <person name="Yoshihara R."/>
            <person name="Yukawa K."/>
            <person name="Zhong H."/>
            <person name="Yano M."/>
            <person name="Yuan Q."/>
            <person name="Ouyang S."/>
            <person name="Liu J."/>
            <person name="Jones K.M."/>
            <person name="Gansberger K."/>
            <person name="Moffat K."/>
            <person name="Hill J."/>
            <person name="Bera J."/>
            <person name="Fadrosh D."/>
            <person name="Jin S."/>
            <person name="Johri S."/>
            <person name="Kim M."/>
            <person name="Overton L."/>
            <person name="Reardon M."/>
            <person name="Tsitrin T."/>
            <person name="Vuong H."/>
            <person name="Weaver B."/>
            <person name="Ciecko A."/>
            <person name="Tallon L."/>
            <person name="Jackson J."/>
            <person name="Pai G."/>
            <person name="Aken S.V."/>
            <person name="Utterback T."/>
            <person name="Reidmuller S."/>
            <person name="Feldblyum T."/>
            <person name="Hsiao J."/>
            <person name="Zismann V."/>
            <person name="Iobst S."/>
            <person name="de Vazeille A.R."/>
            <person name="Buell C.R."/>
            <person name="Ying K."/>
            <person name="Li Y."/>
            <person name="Lu T."/>
            <person name="Huang Y."/>
            <person name="Zhao Q."/>
            <person name="Feng Q."/>
            <person name="Zhang L."/>
            <person name="Zhu J."/>
            <person name="Weng Q."/>
            <person name="Mu J."/>
            <person name="Lu Y."/>
            <person name="Fan D."/>
            <person name="Liu Y."/>
            <person name="Guan J."/>
            <person name="Zhang Y."/>
            <person name="Yu S."/>
            <person name="Liu X."/>
            <person name="Zhang Y."/>
            <person name="Hong G."/>
            <person name="Han B."/>
            <person name="Choisne N."/>
            <person name="Demange N."/>
            <person name="Orjeda G."/>
            <person name="Samain S."/>
            <person name="Cattolico L."/>
            <person name="Pelletier E."/>
            <person name="Couloux A."/>
            <person name="Segurens B."/>
            <person name="Wincker P."/>
            <person name="D'Hont A."/>
            <person name="Scarpelli C."/>
            <person name="Weissenbach J."/>
            <person name="Salanoubat M."/>
            <person name="Quetier F."/>
            <person name="Yu Y."/>
            <person name="Kim H.R."/>
            <person name="Rambo T."/>
            <person name="Currie J."/>
            <person name="Collura K."/>
            <person name="Luo M."/>
            <person name="Yang T."/>
            <person name="Ammiraju J.S.S."/>
            <person name="Engler F."/>
            <person name="Soderlund C."/>
            <person name="Wing R.A."/>
            <person name="Palmer L.E."/>
            <person name="de la Bastide M."/>
            <person name="Spiegel L."/>
            <person name="Nascimento L."/>
            <person name="Zutavern T."/>
            <person name="O'Shaughnessy A."/>
            <person name="Dike S."/>
            <person name="Dedhia N."/>
            <person name="Preston R."/>
            <person name="Balija V."/>
            <person name="McCombie W.R."/>
            <person name="Chow T."/>
            <person name="Chen H."/>
            <person name="Chung M."/>
            <person name="Chen C."/>
            <person name="Shaw J."/>
            <person name="Wu H."/>
            <person name="Hsiao K."/>
            <person name="Chao Y."/>
            <person name="Chu M."/>
            <person name="Cheng C."/>
            <person name="Hour A."/>
            <person name="Lee P."/>
            <person name="Lin S."/>
            <person name="Lin Y."/>
            <person name="Liou J."/>
            <person name="Liu S."/>
            <person name="Hsing Y."/>
            <person name="Raghuvanshi S."/>
            <person name="Mohanty A."/>
            <person name="Bharti A.K."/>
            <person name="Gaur A."/>
            <person name="Gupta V."/>
            <person name="Kumar D."/>
            <person name="Ravi V."/>
            <person name="Vij S."/>
            <person name="Kapur A."/>
            <person name="Khurana P."/>
            <person name="Khurana P."/>
            <person name="Khurana J.P."/>
            <person name="Tyagi A.K."/>
            <person name="Gaikwad K."/>
            <person name="Singh A."/>
            <person name="Dalal V."/>
            <person name="Srivastava S."/>
            <person name="Dixit A."/>
            <person name="Pal A.K."/>
            <person name="Ghazi I.A."/>
            <person name="Yadav M."/>
            <person name="Pandit A."/>
            <person name="Bhargava A."/>
            <person name="Sureshbabu K."/>
            <person name="Batra K."/>
            <person name="Sharma T.R."/>
            <person name="Mohapatra T."/>
            <person name="Singh N.K."/>
            <person name="Messing J."/>
            <person name="Nelson A.B."/>
            <person name="Fuks G."/>
            <person name="Kavchok S."/>
            <person name="Keizer G."/>
            <person name="Linton E."/>
            <person name="Llaca V."/>
            <person name="Song R."/>
            <person name="Tanyolac B."/>
            <person name="Young S."/>
            <person name="Ho-Il K."/>
            <person name="Hahn J.H."/>
            <person name="Sangsakoo G."/>
            <person name="Vanavichit A."/>
            <person name="de Mattos Luiz.A.T."/>
            <person name="Zimmer P.D."/>
            <person name="Malone G."/>
            <person name="Dellagostin O."/>
            <person name="de Oliveira A.C."/>
            <person name="Bevan M."/>
            <person name="Bancroft I."/>
            <person name="Minx P."/>
            <person name="Cordum H."/>
            <person name="Wilson R."/>
            <person name="Cheng Z."/>
            <person name="Jin W."/>
            <person name="Jiang J."/>
            <person name="Leong S.A."/>
            <person name="Iwama H."/>
            <person name="Gojobori T."/>
            <person name="Itoh T."/>
            <person name="Niimura Y."/>
            <person name="Fujii Y."/>
            <person name="Habara T."/>
            <person name="Sakai H."/>
            <person name="Sato Y."/>
            <person name="Wilson G."/>
            <person name="Kumar K."/>
            <person name="McCouch S."/>
            <person name="Juretic N."/>
            <person name="Hoen D."/>
            <person name="Wright S."/>
            <person name="Bruskiewich R."/>
            <person name="Bureau T."/>
            <person name="Miyao A."/>
            <person name="Hirochika H."/>
            <person name="Nishikawa T."/>
            <person name="Kadowaki K."/>
            <person name="Sugiura M."/>
            <person name="Burr B."/>
            <person name="Sasaki T."/>
        </authorList>
    </citation>
    <scope>NUCLEOTIDE SEQUENCE [LARGE SCALE GENOMIC DNA]</scope>
    <source>
        <strain evidence="3">cv. Nipponbare</strain>
    </source>
</reference>
<evidence type="ECO:0000313" key="3">
    <source>
        <dbReference type="Proteomes" id="UP000000763"/>
    </source>
</evidence>